<keyword evidence="3" id="KW-1185">Reference proteome</keyword>
<dbReference type="EMBL" id="AP017424">
    <property type="protein sequence ID" value="BAU81804.1"/>
    <property type="molecule type" value="Genomic_DNA"/>
</dbReference>
<gene>
    <name evidence="2" type="ORF">SLA_0850</name>
</gene>
<dbReference type="KEGG" id="slau:SLA_0850"/>
<dbReference type="AlphaFoldDB" id="A0A160NV38"/>
<reference evidence="2 3" key="1">
    <citation type="journal article" date="2016" name="Genome Announc.">
        <title>Complete Genome Sequence of Thiostrepton-Producing Streptomyces laurentii ATCC 31255.</title>
        <authorList>
            <person name="Doi K."/>
            <person name="Fujino Y."/>
            <person name="Nagayoshi Y."/>
            <person name="Ohshima T."/>
            <person name="Ogata S."/>
        </authorList>
    </citation>
    <scope>NUCLEOTIDE SEQUENCE [LARGE SCALE GENOMIC DNA]</scope>
    <source>
        <strain evidence="2 3">ATCC 31255</strain>
    </source>
</reference>
<dbReference type="Proteomes" id="UP000217676">
    <property type="component" value="Chromosome"/>
</dbReference>
<proteinExistence type="predicted"/>
<feature type="compositionally biased region" description="Basic and acidic residues" evidence="1">
    <location>
        <begin position="1"/>
        <end position="20"/>
    </location>
</feature>
<evidence type="ECO:0000256" key="1">
    <source>
        <dbReference type="SAM" id="MobiDB-lite"/>
    </source>
</evidence>
<keyword evidence="2" id="KW-0813">Transport</keyword>
<protein>
    <submittedName>
        <fullName evidence="2">ABC-type sugar transport system, periplasmic component</fullName>
    </submittedName>
</protein>
<evidence type="ECO:0000313" key="2">
    <source>
        <dbReference type="EMBL" id="BAU81804.1"/>
    </source>
</evidence>
<feature type="region of interest" description="Disordered" evidence="1">
    <location>
        <begin position="1"/>
        <end position="33"/>
    </location>
</feature>
<name>A0A160NV38_STRLU</name>
<keyword evidence="2" id="KW-0762">Sugar transport</keyword>
<sequence>MPADRLSYRDEGDVVTHRQPAEAGCDADAESGGDQGELGVVVGGDMGDAGLDALGAQGEHQPFVAELAARPGHPLLVGEVLQVDDLAAGQRVVGGKGQVGGVVEEMGPFEPGGDGRPLVVPVEDDRQVAVAAQYFADPGLGFQLGADAPDSTCKRC</sequence>
<evidence type="ECO:0000313" key="3">
    <source>
        <dbReference type="Proteomes" id="UP000217676"/>
    </source>
</evidence>
<organism evidence="2 3">
    <name type="scientific">Streptomyces laurentii</name>
    <dbReference type="NCBI Taxonomy" id="39478"/>
    <lineage>
        <taxon>Bacteria</taxon>
        <taxon>Bacillati</taxon>
        <taxon>Actinomycetota</taxon>
        <taxon>Actinomycetes</taxon>
        <taxon>Kitasatosporales</taxon>
        <taxon>Streptomycetaceae</taxon>
        <taxon>Streptomyces</taxon>
    </lineage>
</organism>
<accession>A0A160NV38</accession>